<dbReference type="GO" id="GO:0003887">
    <property type="term" value="F:DNA-directed DNA polymerase activity"/>
    <property type="evidence" value="ECO:0007669"/>
    <property type="project" value="UniProtKB-KW"/>
</dbReference>
<dbReference type="Proteomes" id="UP001219567">
    <property type="component" value="Chromosome 1"/>
</dbReference>
<keyword evidence="10" id="KW-1185">Reference proteome</keyword>
<dbReference type="GO" id="GO:0003677">
    <property type="term" value="F:DNA binding"/>
    <property type="evidence" value="ECO:0007669"/>
    <property type="project" value="InterPro"/>
</dbReference>
<dbReference type="AlphaFoldDB" id="A0AAJ5YR54"/>
<proteinExistence type="inferred from homology"/>
<dbReference type="GO" id="GO:0005658">
    <property type="term" value="C:alpha DNA polymerase:primase complex"/>
    <property type="evidence" value="ECO:0007669"/>
    <property type="project" value="TreeGrafter"/>
</dbReference>
<organism evidence="9 10">
    <name type="scientific">Malassezia yamatoensis</name>
    <dbReference type="NCBI Taxonomy" id="253288"/>
    <lineage>
        <taxon>Eukaryota</taxon>
        <taxon>Fungi</taxon>
        <taxon>Dikarya</taxon>
        <taxon>Basidiomycota</taxon>
        <taxon>Ustilaginomycotina</taxon>
        <taxon>Malasseziomycetes</taxon>
        <taxon>Malasseziales</taxon>
        <taxon>Malasseziaceae</taxon>
        <taxon>Malassezia</taxon>
    </lineage>
</organism>
<evidence type="ECO:0000256" key="3">
    <source>
        <dbReference type="ARBA" id="ARBA00018596"/>
    </source>
</evidence>
<comment type="similarity">
    <text evidence="2">Belongs to the DNA polymerase alpha subunit B family.</text>
</comment>
<dbReference type="PANTHER" id="PTHR23061:SF12">
    <property type="entry name" value="DNA POLYMERASE ALPHA SUBUNIT B"/>
    <property type="match status" value="1"/>
</dbReference>
<dbReference type="InterPro" id="IPR007185">
    <property type="entry name" value="DNA_pol_a/d/e_bsu"/>
</dbReference>
<evidence type="ECO:0000256" key="1">
    <source>
        <dbReference type="ARBA" id="ARBA00004123"/>
    </source>
</evidence>
<dbReference type="Pfam" id="PF04042">
    <property type="entry name" value="DNA_pol_E_B"/>
    <property type="match status" value="1"/>
</dbReference>
<gene>
    <name evidence="9" type="primary">POL12</name>
    <name evidence="9" type="ORF">MYAM1_000437</name>
</gene>
<dbReference type="GO" id="GO:0006270">
    <property type="term" value="P:DNA replication initiation"/>
    <property type="evidence" value="ECO:0007669"/>
    <property type="project" value="TreeGrafter"/>
</dbReference>
<keyword evidence="9" id="KW-0808">Transferase</keyword>
<feature type="domain" description="DNA polymerase alpha subunit B OB" evidence="8">
    <location>
        <begin position="86"/>
        <end position="167"/>
    </location>
</feature>
<keyword evidence="9" id="KW-0239">DNA-directed DNA polymerase</keyword>
<feature type="domain" description="DNA polymerase alpha/delta/epsilon subunit B" evidence="7">
    <location>
        <begin position="206"/>
        <end position="408"/>
    </location>
</feature>
<evidence type="ECO:0000313" key="9">
    <source>
        <dbReference type="EMBL" id="WFC97718.1"/>
    </source>
</evidence>
<dbReference type="EMBL" id="CP119943">
    <property type="protein sequence ID" value="WFC97718.1"/>
    <property type="molecule type" value="Genomic_DNA"/>
</dbReference>
<feature type="region of interest" description="Disordered" evidence="6">
    <location>
        <begin position="1"/>
        <end position="24"/>
    </location>
</feature>
<keyword evidence="9" id="KW-0548">Nucleotidyltransferase</keyword>
<dbReference type="InterPro" id="IPR054300">
    <property type="entry name" value="OB_DPOA2"/>
</dbReference>
<evidence type="ECO:0000259" key="7">
    <source>
        <dbReference type="Pfam" id="PF04042"/>
    </source>
</evidence>
<comment type="subcellular location">
    <subcellularLocation>
        <location evidence="1">Nucleus</location>
    </subcellularLocation>
</comment>
<keyword evidence="4" id="KW-0235">DNA replication</keyword>
<evidence type="ECO:0000256" key="5">
    <source>
        <dbReference type="ARBA" id="ARBA00023242"/>
    </source>
</evidence>
<dbReference type="Gene3D" id="3.60.21.60">
    <property type="match status" value="2"/>
</dbReference>
<protein>
    <recommendedName>
        <fullName evidence="3">DNA polymerase alpha subunit B</fullName>
    </recommendedName>
</protein>
<dbReference type="Pfam" id="PF22062">
    <property type="entry name" value="OB_DPOA2"/>
    <property type="match status" value="1"/>
</dbReference>
<dbReference type="InterPro" id="IPR016722">
    <property type="entry name" value="DNA_pol_alpha_bsu"/>
</dbReference>
<name>A0AAJ5YR54_9BASI</name>
<evidence type="ECO:0000313" key="10">
    <source>
        <dbReference type="Proteomes" id="UP001219567"/>
    </source>
</evidence>
<dbReference type="PANTHER" id="PTHR23061">
    <property type="entry name" value="DNA POLYMERASE 2 ALPHA 70 KDA SUBUNIT"/>
    <property type="match status" value="1"/>
</dbReference>
<reference evidence="9 10" key="1">
    <citation type="submission" date="2023-03" db="EMBL/GenBank/DDBJ databases">
        <title>Mating type loci evolution in Malassezia.</title>
        <authorList>
            <person name="Coelho M.A."/>
        </authorList>
    </citation>
    <scope>NUCLEOTIDE SEQUENCE [LARGE SCALE GENOMIC DNA]</scope>
    <source>
        <strain evidence="9 10">CBS 9725</strain>
    </source>
</reference>
<evidence type="ECO:0000256" key="2">
    <source>
        <dbReference type="ARBA" id="ARBA00007299"/>
    </source>
</evidence>
<sequence>MADLSSLLGAKQNTKESNNHEISASNDGWARTLQILESYNGEMPSTWENDPHRLNAPRVSLAVSTDLKQWNYRYMFEKKGERSLELDNRLDDMGEVLRQSFGIETEFGDPSIASQESIYCVGRICMRLDSDSKNNSSNANTRLNPSNLMIETSRMVGNGKRVMLALDPSCPARFAYTDDTAQTTSVVGLFPGMIIGAKGRNGGGNRFVVEELLILGPFLSASHNKILSGDIDELPTSIFQRHISRRITRLMERSPGTTVILVPSTEDIVHSHLAYPQPFLDKNDVSLGLPKRVRCLPNPCIFYVNELAIGVSTADVLGDLRREELVQRVQPTGASRNGNKLPTAAANDARDPMLRLSRHVLSQRTFYPIFPPSSSSKLPLDLTHSRLCALDQVTPDLMFLPSRTVKPFLRLVDSTMVVNCGALVGQNENRMPATFVRMQINAMPRDTFHSGDQSVDELVTHELYKRARIDLVQTG</sequence>
<accession>A0AAJ5YR54</accession>
<evidence type="ECO:0000259" key="8">
    <source>
        <dbReference type="Pfam" id="PF22062"/>
    </source>
</evidence>
<evidence type="ECO:0000256" key="4">
    <source>
        <dbReference type="ARBA" id="ARBA00022705"/>
    </source>
</evidence>
<evidence type="ECO:0000256" key="6">
    <source>
        <dbReference type="SAM" id="MobiDB-lite"/>
    </source>
</evidence>
<keyword evidence="5" id="KW-0539">Nucleus</keyword>